<organism evidence="2 3">
    <name type="scientific">Devosia soli</name>
    <dbReference type="NCBI Taxonomy" id="361041"/>
    <lineage>
        <taxon>Bacteria</taxon>
        <taxon>Pseudomonadati</taxon>
        <taxon>Pseudomonadota</taxon>
        <taxon>Alphaproteobacteria</taxon>
        <taxon>Hyphomicrobiales</taxon>
        <taxon>Devosiaceae</taxon>
        <taxon>Devosia</taxon>
    </lineage>
</organism>
<keyword evidence="1" id="KW-0812">Transmembrane</keyword>
<evidence type="ECO:0000313" key="2">
    <source>
        <dbReference type="EMBL" id="KKB79956.1"/>
    </source>
</evidence>
<keyword evidence="3" id="KW-1185">Reference proteome</keyword>
<proteinExistence type="predicted"/>
<name>A0A0F5LC35_9HYPH</name>
<gene>
    <name evidence="2" type="ORF">VW35_05670</name>
</gene>
<dbReference type="PATRIC" id="fig|361041.3.peg.450"/>
<dbReference type="OrthoDB" id="7173378at2"/>
<dbReference type="STRING" id="361041.VW35_05670"/>
<dbReference type="AlphaFoldDB" id="A0A0F5LC35"/>
<keyword evidence="1" id="KW-0472">Membrane</keyword>
<feature type="transmembrane region" description="Helical" evidence="1">
    <location>
        <begin position="62"/>
        <end position="82"/>
    </location>
</feature>
<dbReference type="EMBL" id="LAJG01000014">
    <property type="protein sequence ID" value="KKB79956.1"/>
    <property type="molecule type" value="Genomic_DNA"/>
</dbReference>
<evidence type="ECO:0000313" key="3">
    <source>
        <dbReference type="Proteomes" id="UP000033514"/>
    </source>
</evidence>
<feature type="transmembrane region" description="Helical" evidence="1">
    <location>
        <begin position="37"/>
        <end position="55"/>
    </location>
</feature>
<keyword evidence="1" id="KW-1133">Transmembrane helix</keyword>
<accession>A0A0F5LC35</accession>
<dbReference type="Proteomes" id="UP000033514">
    <property type="component" value="Unassembled WGS sequence"/>
</dbReference>
<comment type="caution">
    <text evidence="2">The sequence shown here is derived from an EMBL/GenBank/DDBJ whole genome shotgun (WGS) entry which is preliminary data.</text>
</comment>
<evidence type="ECO:0000256" key="1">
    <source>
        <dbReference type="SAM" id="Phobius"/>
    </source>
</evidence>
<reference evidence="2 3" key="1">
    <citation type="submission" date="2015-03" db="EMBL/GenBank/DDBJ databases">
        <authorList>
            <person name="Hassan Y.I."/>
            <person name="Lepp D."/>
            <person name="Zhou T."/>
        </authorList>
    </citation>
    <scope>NUCLEOTIDE SEQUENCE [LARGE SCALE GENOMIC DNA]</scope>
    <source>
        <strain evidence="2 3">GH2-10</strain>
    </source>
</reference>
<protein>
    <submittedName>
        <fullName evidence="2">Uncharacterized protein</fullName>
    </submittedName>
</protein>
<sequence length="121" mass="12060">MPIWMRRLLIAAGGVLGAIGVGTAAMASHGEDVRNLTAISAMALAHAPVLLLLALAGRGRVITIAGLVLAGGCGVFVADLAMRQWLSSSLFPGAAPIGGGALILGWVGIALSAASKNLVHD</sequence>
<feature type="transmembrane region" description="Helical" evidence="1">
    <location>
        <begin position="94"/>
        <end position="114"/>
    </location>
</feature>
<dbReference type="RefSeq" id="WP_046142022.1">
    <property type="nucleotide sequence ID" value="NZ_LAJG01000014.1"/>
</dbReference>